<keyword evidence="1" id="KW-0472">Membrane</keyword>
<sequence length="187" mass="20953">MNKDAFLHELKISLSNISAEEREDILYDYIEHFQIGLEEGKSEKEIIEKLGSPKMIAKELLVTFHLDKAQSQPTLGNLFGVIVAMIGVSFMNFVFVLGPSIVILGFLLAGWGISLAFMISPILAVLSAIMFGFSSSQWLQVFAALTLCGLGILLMNGMYYVTIFMYRLFIRYLKMNITIVRSKHVAS</sequence>
<keyword evidence="1" id="KW-0812">Transmembrane</keyword>
<feature type="transmembrane region" description="Helical" evidence="1">
    <location>
        <begin position="78"/>
        <end position="108"/>
    </location>
</feature>
<dbReference type="AlphaFoldDB" id="A0AAP3DIJ4"/>
<dbReference type="EMBL" id="JAPTNE010000023">
    <property type="protein sequence ID" value="MCZ0808708.1"/>
    <property type="molecule type" value="Genomic_DNA"/>
</dbReference>
<name>A0AAP3DIJ4_BRELA</name>
<keyword evidence="1" id="KW-1133">Transmembrane helix</keyword>
<dbReference type="RefSeq" id="WP_258434168.1">
    <property type="nucleotide sequence ID" value="NZ_JANSGW010000023.1"/>
</dbReference>
<proteinExistence type="predicted"/>
<protein>
    <submittedName>
        <fullName evidence="2">DUF1700 domain-containing protein</fullName>
    </submittedName>
</protein>
<evidence type="ECO:0000313" key="3">
    <source>
        <dbReference type="Proteomes" id="UP001077662"/>
    </source>
</evidence>
<dbReference type="Pfam" id="PF22564">
    <property type="entry name" value="HAAS"/>
    <property type="match status" value="1"/>
</dbReference>
<evidence type="ECO:0000256" key="1">
    <source>
        <dbReference type="SAM" id="Phobius"/>
    </source>
</evidence>
<organism evidence="2 3">
    <name type="scientific">Brevibacillus laterosporus</name>
    <name type="common">Bacillus laterosporus</name>
    <dbReference type="NCBI Taxonomy" id="1465"/>
    <lineage>
        <taxon>Bacteria</taxon>
        <taxon>Bacillati</taxon>
        <taxon>Bacillota</taxon>
        <taxon>Bacilli</taxon>
        <taxon>Bacillales</taxon>
        <taxon>Paenibacillaceae</taxon>
        <taxon>Brevibacillus</taxon>
    </lineage>
</organism>
<feature type="transmembrane region" description="Helical" evidence="1">
    <location>
        <begin position="139"/>
        <end position="166"/>
    </location>
</feature>
<evidence type="ECO:0000313" key="2">
    <source>
        <dbReference type="EMBL" id="MCZ0808708.1"/>
    </source>
</evidence>
<gene>
    <name evidence="2" type="ORF">O0554_17620</name>
</gene>
<feature type="transmembrane region" description="Helical" evidence="1">
    <location>
        <begin position="115"/>
        <end position="133"/>
    </location>
</feature>
<dbReference type="Proteomes" id="UP001077662">
    <property type="component" value="Unassembled WGS sequence"/>
</dbReference>
<reference evidence="2" key="1">
    <citation type="submission" date="2022-09" db="EMBL/GenBank/DDBJ databases">
        <title>Genome analysis and characterization of larvicidal activity of Brevibacillus strains.</title>
        <authorList>
            <person name="Patrusheva E.V."/>
            <person name="Izotova A.O."/>
            <person name="Toshchakov S.V."/>
            <person name="Sineoky S.P."/>
        </authorList>
    </citation>
    <scope>NUCLEOTIDE SEQUENCE</scope>
    <source>
        <strain evidence="2">VKPM_B-13247</strain>
    </source>
</reference>
<accession>A0AAP3DIJ4</accession>
<comment type="caution">
    <text evidence="2">The sequence shown here is derived from an EMBL/GenBank/DDBJ whole genome shotgun (WGS) entry which is preliminary data.</text>
</comment>